<dbReference type="EMBL" id="JBANEI010000003">
    <property type="protein sequence ID" value="MEI2681350.1"/>
    <property type="molecule type" value="Genomic_DNA"/>
</dbReference>
<sequence length="164" mass="18487">MSEIVVRHVVAEDAVAIHQLYSQPETYADTLQLPHPSLKKWQERIASVPDGVQMLVASIDNEIAGQLTLEVNGRARRRHTATFGIAVDAHQRGKGVGKAMMRTLIDLCDNWLSVERIELTVFADNQHAIALYEQFGFETEGRARRFALRNGQLVDALYMARFRA</sequence>
<name>A0ABU8DCV8_ERWAP</name>
<proteinExistence type="predicted"/>
<feature type="domain" description="N-acetyltransferase" evidence="1">
    <location>
        <begin position="4"/>
        <end position="164"/>
    </location>
</feature>
<keyword evidence="2" id="KW-0012">Acyltransferase</keyword>
<keyword evidence="3" id="KW-1185">Reference proteome</keyword>
<keyword evidence="2" id="KW-0808">Transferase</keyword>
<evidence type="ECO:0000259" key="1">
    <source>
        <dbReference type="PROSITE" id="PS51186"/>
    </source>
</evidence>
<gene>
    <name evidence="2" type="ORF">V8N49_06690</name>
</gene>
<dbReference type="InterPro" id="IPR000182">
    <property type="entry name" value="GNAT_dom"/>
</dbReference>
<dbReference type="CDD" id="cd04301">
    <property type="entry name" value="NAT_SF"/>
    <property type="match status" value="1"/>
</dbReference>
<evidence type="ECO:0000313" key="2">
    <source>
        <dbReference type="EMBL" id="MEI2681350.1"/>
    </source>
</evidence>
<dbReference type="RefSeq" id="WP_191150248.1">
    <property type="nucleotide sequence ID" value="NZ_JACXBP010000009.1"/>
</dbReference>
<dbReference type="InterPro" id="IPR016181">
    <property type="entry name" value="Acyl_CoA_acyltransferase"/>
</dbReference>
<dbReference type="Proteomes" id="UP001306592">
    <property type="component" value="Unassembled WGS sequence"/>
</dbReference>
<dbReference type="PROSITE" id="PS51186">
    <property type="entry name" value="GNAT"/>
    <property type="match status" value="1"/>
</dbReference>
<protein>
    <submittedName>
        <fullName evidence="2">GNAT family N-acetyltransferase</fullName>
        <ecNumber evidence="2">2.3.1.-</ecNumber>
    </submittedName>
</protein>
<reference evidence="2 3" key="1">
    <citation type="submission" date="2024-02" db="EMBL/GenBank/DDBJ databases">
        <title>First report Erwinia aphidicola in onion in Chile.</title>
        <authorList>
            <person name="Valenzuela M."/>
            <person name="Pena M."/>
            <person name="Dutta B."/>
        </authorList>
    </citation>
    <scope>NUCLEOTIDE SEQUENCE [LARGE SCALE GENOMIC DNA]</scope>
    <source>
        <strain evidence="2 3">QCJ3A</strain>
    </source>
</reference>
<dbReference type="GO" id="GO:0016746">
    <property type="term" value="F:acyltransferase activity"/>
    <property type="evidence" value="ECO:0007669"/>
    <property type="project" value="UniProtKB-KW"/>
</dbReference>
<evidence type="ECO:0000313" key="3">
    <source>
        <dbReference type="Proteomes" id="UP001306592"/>
    </source>
</evidence>
<dbReference type="PANTHER" id="PTHR43415:SF3">
    <property type="entry name" value="GNAT-FAMILY ACETYLTRANSFERASE"/>
    <property type="match status" value="1"/>
</dbReference>
<dbReference type="Gene3D" id="3.40.630.30">
    <property type="match status" value="1"/>
</dbReference>
<dbReference type="EC" id="2.3.1.-" evidence="2"/>
<dbReference type="PANTHER" id="PTHR43415">
    <property type="entry name" value="SPERMIDINE N(1)-ACETYLTRANSFERASE"/>
    <property type="match status" value="1"/>
</dbReference>
<dbReference type="SUPFAM" id="SSF55729">
    <property type="entry name" value="Acyl-CoA N-acyltransferases (Nat)"/>
    <property type="match status" value="1"/>
</dbReference>
<organism evidence="2 3">
    <name type="scientific">Erwinia aphidicola</name>
    <dbReference type="NCBI Taxonomy" id="68334"/>
    <lineage>
        <taxon>Bacteria</taxon>
        <taxon>Pseudomonadati</taxon>
        <taxon>Pseudomonadota</taxon>
        <taxon>Gammaproteobacteria</taxon>
        <taxon>Enterobacterales</taxon>
        <taxon>Erwiniaceae</taxon>
        <taxon>Erwinia</taxon>
    </lineage>
</organism>
<comment type="caution">
    <text evidence="2">The sequence shown here is derived from an EMBL/GenBank/DDBJ whole genome shotgun (WGS) entry which is preliminary data.</text>
</comment>
<accession>A0ABU8DCV8</accession>
<dbReference type="Pfam" id="PF00583">
    <property type="entry name" value="Acetyltransf_1"/>
    <property type="match status" value="1"/>
</dbReference>